<evidence type="ECO:0000313" key="2">
    <source>
        <dbReference type="Proteomes" id="UP000308600"/>
    </source>
</evidence>
<gene>
    <name evidence="1" type="ORF">BDN72DRAFT_864040</name>
</gene>
<dbReference type="Proteomes" id="UP000308600">
    <property type="component" value="Unassembled WGS sequence"/>
</dbReference>
<dbReference type="EMBL" id="ML208723">
    <property type="protein sequence ID" value="TFK60867.1"/>
    <property type="molecule type" value="Genomic_DNA"/>
</dbReference>
<protein>
    <submittedName>
        <fullName evidence="1">Uncharacterized protein</fullName>
    </submittedName>
</protein>
<accession>A0ACD3A5J6</accession>
<reference evidence="1 2" key="1">
    <citation type="journal article" date="2019" name="Nat. Ecol. Evol.">
        <title>Megaphylogeny resolves global patterns of mushroom evolution.</title>
        <authorList>
            <person name="Varga T."/>
            <person name="Krizsan K."/>
            <person name="Foldi C."/>
            <person name="Dima B."/>
            <person name="Sanchez-Garcia M."/>
            <person name="Sanchez-Ramirez S."/>
            <person name="Szollosi G.J."/>
            <person name="Szarkandi J.G."/>
            <person name="Papp V."/>
            <person name="Albert L."/>
            <person name="Andreopoulos W."/>
            <person name="Angelini C."/>
            <person name="Antonin V."/>
            <person name="Barry K.W."/>
            <person name="Bougher N.L."/>
            <person name="Buchanan P."/>
            <person name="Buyck B."/>
            <person name="Bense V."/>
            <person name="Catcheside P."/>
            <person name="Chovatia M."/>
            <person name="Cooper J."/>
            <person name="Damon W."/>
            <person name="Desjardin D."/>
            <person name="Finy P."/>
            <person name="Geml J."/>
            <person name="Haridas S."/>
            <person name="Hughes K."/>
            <person name="Justo A."/>
            <person name="Karasinski D."/>
            <person name="Kautmanova I."/>
            <person name="Kiss B."/>
            <person name="Kocsube S."/>
            <person name="Kotiranta H."/>
            <person name="LaButti K.M."/>
            <person name="Lechner B.E."/>
            <person name="Liimatainen K."/>
            <person name="Lipzen A."/>
            <person name="Lukacs Z."/>
            <person name="Mihaltcheva S."/>
            <person name="Morgado L.N."/>
            <person name="Niskanen T."/>
            <person name="Noordeloos M.E."/>
            <person name="Ohm R.A."/>
            <person name="Ortiz-Santana B."/>
            <person name="Ovrebo C."/>
            <person name="Racz N."/>
            <person name="Riley R."/>
            <person name="Savchenko A."/>
            <person name="Shiryaev A."/>
            <person name="Soop K."/>
            <person name="Spirin V."/>
            <person name="Szebenyi C."/>
            <person name="Tomsovsky M."/>
            <person name="Tulloss R.E."/>
            <person name="Uehling J."/>
            <person name="Grigoriev I.V."/>
            <person name="Vagvolgyi C."/>
            <person name="Papp T."/>
            <person name="Martin F.M."/>
            <person name="Miettinen O."/>
            <person name="Hibbett D.S."/>
            <person name="Nagy L.G."/>
        </authorList>
    </citation>
    <scope>NUCLEOTIDE SEQUENCE [LARGE SCALE GENOMIC DNA]</scope>
    <source>
        <strain evidence="1 2">NL-1719</strain>
    </source>
</reference>
<name>A0ACD3A5J6_9AGAR</name>
<proteinExistence type="predicted"/>
<organism evidence="1 2">
    <name type="scientific">Pluteus cervinus</name>
    <dbReference type="NCBI Taxonomy" id="181527"/>
    <lineage>
        <taxon>Eukaryota</taxon>
        <taxon>Fungi</taxon>
        <taxon>Dikarya</taxon>
        <taxon>Basidiomycota</taxon>
        <taxon>Agaricomycotina</taxon>
        <taxon>Agaricomycetes</taxon>
        <taxon>Agaricomycetidae</taxon>
        <taxon>Agaricales</taxon>
        <taxon>Pluteineae</taxon>
        <taxon>Pluteaceae</taxon>
        <taxon>Pluteus</taxon>
    </lineage>
</organism>
<keyword evidence="2" id="KW-1185">Reference proteome</keyword>
<sequence>MGRAPRLRRCRRCPGHQLLTECAHSKSKGSVEVDVPHGLSQVDSPAGGSQAPGPLIPPDGPTPSPMVGVDDSNQGPMVSASPGVQPEMASPIASDKPPRVRVTSKNAAHGYVEGCSRGSEPYRIRRPRALRNAMVDVHEATKRYYREINIIIARCERISRETGCYVLFNAQHMNSQTAPITFASGRLLNEAYDKTVELSSEFSRATSALLTAKKSTLIDMAMEINNLKREREEAENRARAAQEELAKIRGRGPDKLMDKLLHNLDEITIDSGADESGEEE</sequence>
<evidence type="ECO:0000313" key="1">
    <source>
        <dbReference type="EMBL" id="TFK60867.1"/>
    </source>
</evidence>